<name>A0A328TU40_9GAMM</name>
<sequence length="99" mass="11189">MQKPIEVTNLDIAFGGKAMKILPAYSSIPGDFKREGNKWNSFISRWFFNGLSKSDWPKPKPEVSGKLAMLNIQACLSDFEPKHEHKIAGAAYLASQWFE</sequence>
<reference evidence="1" key="1">
    <citation type="submission" date="2018-04" db="EMBL/GenBank/DDBJ databases">
        <title>Genomes of the Obligate Erwinia dacicola and Facultative Enterobacter sp. OLF Endosymbionts of the Olive Fruit fly, Bactrocera oleae.</title>
        <authorList>
            <person name="Estes A.M."/>
            <person name="Hearn D.J."/>
            <person name="Agarwal S."/>
            <person name="Pierson E.A."/>
            <person name="Dunning-Hotopp J.C."/>
        </authorList>
    </citation>
    <scope>NUCLEOTIDE SEQUENCE [LARGE SCALE GENOMIC DNA]</scope>
    <source>
        <strain evidence="1">Oroville</strain>
    </source>
</reference>
<dbReference type="RefSeq" id="WP_162475299.1">
    <property type="nucleotide sequence ID" value="NZ_LJAM02000006.1"/>
</dbReference>
<protein>
    <submittedName>
        <fullName evidence="1">Uncharacterized protein</fullName>
    </submittedName>
</protein>
<accession>A0A328TU40</accession>
<organism evidence="1 2">
    <name type="scientific">Candidatus Erwinia dacicola</name>
    <dbReference type="NCBI Taxonomy" id="252393"/>
    <lineage>
        <taxon>Bacteria</taxon>
        <taxon>Pseudomonadati</taxon>
        <taxon>Pseudomonadota</taxon>
        <taxon>Gammaproteobacteria</taxon>
        <taxon>Enterobacterales</taxon>
        <taxon>Erwiniaceae</taxon>
        <taxon>Erwinia</taxon>
    </lineage>
</organism>
<gene>
    <name evidence="1" type="ORF">ACZ87_00187</name>
</gene>
<dbReference type="AlphaFoldDB" id="A0A328TU40"/>
<evidence type="ECO:0000313" key="1">
    <source>
        <dbReference type="EMBL" id="RAP72973.1"/>
    </source>
</evidence>
<proteinExistence type="predicted"/>
<evidence type="ECO:0000313" key="2">
    <source>
        <dbReference type="Proteomes" id="UP000244334"/>
    </source>
</evidence>
<dbReference type="EMBL" id="LJAM02000006">
    <property type="protein sequence ID" value="RAP72973.1"/>
    <property type="molecule type" value="Genomic_DNA"/>
</dbReference>
<keyword evidence="2" id="KW-1185">Reference proteome</keyword>
<comment type="caution">
    <text evidence="1">The sequence shown here is derived from an EMBL/GenBank/DDBJ whole genome shotgun (WGS) entry which is preliminary data.</text>
</comment>
<dbReference type="Proteomes" id="UP000244334">
    <property type="component" value="Unassembled WGS sequence"/>
</dbReference>